<dbReference type="GO" id="GO:0005737">
    <property type="term" value="C:cytoplasm"/>
    <property type="evidence" value="ECO:0007669"/>
    <property type="project" value="UniProtKB-ARBA"/>
</dbReference>
<dbReference type="SFLD" id="SFLDG00358">
    <property type="entry name" value="Main_(cytGST)"/>
    <property type="match status" value="1"/>
</dbReference>
<name>A0A4S4L9Q4_9AGAM</name>
<dbReference type="SFLD" id="SFLDS00019">
    <property type="entry name" value="Glutathione_Transferase_(cytos"/>
    <property type="match status" value="1"/>
</dbReference>
<feature type="domain" description="GST N-terminal" evidence="5">
    <location>
        <begin position="13"/>
        <end position="94"/>
    </location>
</feature>
<dbReference type="SUPFAM" id="SSF47616">
    <property type="entry name" value="GST C-terminal domain-like"/>
    <property type="match status" value="1"/>
</dbReference>
<protein>
    <recommendedName>
        <fullName evidence="2">glutathione transferase</fullName>
        <ecNumber evidence="2">2.5.1.18</ecNumber>
    </recommendedName>
</protein>
<dbReference type="InterPro" id="IPR004045">
    <property type="entry name" value="Glutathione_S-Trfase_N"/>
</dbReference>
<evidence type="ECO:0000256" key="1">
    <source>
        <dbReference type="ARBA" id="ARBA00007409"/>
    </source>
</evidence>
<evidence type="ECO:0000313" key="6">
    <source>
        <dbReference type="EMBL" id="THH08412.1"/>
    </source>
</evidence>
<evidence type="ECO:0000256" key="2">
    <source>
        <dbReference type="ARBA" id="ARBA00012452"/>
    </source>
</evidence>
<comment type="catalytic activity">
    <reaction evidence="4">
        <text>RX + glutathione = an S-substituted glutathione + a halide anion + H(+)</text>
        <dbReference type="Rhea" id="RHEA:16437"/>
        <dbReference type="ChEBI" id="CHEBI:15378"/>
        <dbReference type="ChEBI" id="CHEBI:16042"/>
        <dbReference type="ChEBI" id="CHEBI:17792"/>
        <dbReference type="ChEBI" id="CHEBI:57925"/>
        <dbReference type="ChEBI" id="CHEBI:90779"/>
        <dbReference type="EC" id="2.5.1.18"/>
    </reaction>
</comment>
<evidence type="ECO:0000313" key="7">
    <source>
        <dbReference type="Proteomes" id="UP000308199"/>
    </source>
</evidence>
<evidence type="ECO:0000256" key="3">
    <source>
        <dbReference type="ARBA" id="ARBA00022679"/>
    </source>
</evidence>
<dbReference type="InterPro" id="IPR036249">
    <property type="entry name" value="Thioredoxin-like_sf"/>
</dbReference>
<dbReference type="InterPro" id="IPR036282">
    <property type="entry name" value="Glutathione-S-Trfase_C_sf"/>
</dbReference>
<accession>A0A4S4L9Q4</accession>
<dbReference type="Gene3D" id="1.20.1050.10">
    <property type="match status" value="1"/>
</dbReference>
<gene>
    <name evidence="6" type="ORF">EW145_g2727</name>
</gene>
<dbReference type="PROSITE" id="PS50404">
    <property type="entry name" value="GST_NTER"/>
    <property type="match status" value="1"/>
</dbReference>
<organism evidence="6 7">
    <name type="scientific">Phellinidium pouzarii</name>
    <dbReference type="NCBI Taxonomy" id="167371"/>
    <lineage>
        <taxon>Eukaryota</taxon>
        <taxon>Fungi</taxon>
        <taxon>Dikarya</taxon>
        <taxon>Basidiomycota</taxon>
        <taxon>Agaricomycotina</taxon>
        <taxon>Agaricomycetes</taxon>
        <taxon>Hymenochaetales</taxon>
        <taxon>Hymenochaetaceae</taxon>
        <taxon>Phellinidium</taxon>
    </lineage>
</organism>
<dbReference type="OrthoDB" id="2098326at2759"/>
<dbReference type="CDD" id="cd03046">
    <property type="entry name" value="GST_N_GTT1_like"/>
    <property type="match status" value="1"/>
</dbReference>
<proteinExistence type="inferred from homology"/>
<reference evidence="6 7" key="1">
    <citation type="submission" date="2019-02" db="EMBL/GenBank/DDBJ databases">
        <title>Genome sequencing of the rare red list fungi Phellinidium pouzarii.</title>
        <authorList>
            <person name="Buettner E."/>
            <person name="Kellner H."/>
        </authorList>
    </citation>
    <scope>NUCLEOTIDE SEQUENCE [LARGE SCALE GENOMIC DNA]</scope>
    <source>
        <strain evidence="6 7">DSM 108285</strain>
    </source>
</reference>
<dbReference type="PANTHER" id="PTHR44051:SF9">
    <property type="entry name" value="GLUTATHIONE S-TRANSFERASE 1"/>
    <property type="match status" value="1"/>
</dbReference>
<dbReference type="GO" id="GO:0004364">
    <property type="term" value="F:glutathione transferase activity"/>
    <property type="evidence" value="ECO:0007669"/>
    <property type="project" value="UniProtKB-EC"/>
</dbReference>
<dbReference type="PANTHER" id="PTHR44051">
    <property type="entry name" value="GLUTATHIONE S-TRANSFERASE-RELATED"/>
    <property type="match status" value="1"/>
</dbReference>
<keyword evidence="7" id="KW-1185">Reference proteome</keyword>
<dbReference type="SUPFAM" id="SSF52833">
    <property type="entry name" value="Thioredoxin-like"/>
    <property type="match status" value="1"/>
</dbReference>
<dbReference type="AlphaFoldDB" id="A0A4S4L9Q4"/>
<evidence type="ECO:0000256" key="4">
    <source>
        <dbReference type="ARBA" id="ARBA00047960"/>
    </source>
</evidence>
<evidence type="ECO:0000259" key="5">
    <source>
        <dbReference type="PROSITE" id="PS50404"/>
    </source>
</evidence>
<dbReference type="Proteomes" id="UP000308199">
    <property type="component" value="Unassembled WGS sequence"/>
</dbReference>
<dbReference type="FunFam" id="3.40.30.10:FF:000156">
    <property type="entry name" value="Glutathione S-transferase 1"/>
    <property type="match status" value="1"/>
</dbReference>
<sequence length="233" mass="26177">MTDAIPDGNAASNDKIVVHHLNSSRSQRVLWLLEELELPYEIKQYKRNADFSAPGEIKDIHPIGKVPIITVGDVSIAESGAIVGYLIAKYGGEKAKPTENGYIDDLYFSHYAEGTLMPLLINKFIFTMIPQRTPFFIRPIAKLLLWPISRILIPRLKENIDFIEAHLTKSQTGWFANGDHPTSADYMMLFPAEGIQSDNPQPGSQIEAFLKRVHERPAYKRAIEKGGEFSIPS</sequence>
<keyword evidence="3" id="KW-0808">Transferase</keyword>
<dbReference type="Pfam" id="PF02798">
    <property type="entry name" value="GST_N"/>
    <property type="match status" value="1"/>
</dbReference>
<dbReference type="InterPro" id="IPR040079">
    <property type="entry name" value="Glutathione_S-Trfase"/>
</dbReference>
<dbReference type="EC" id="2.5.1.18" evidence="2"/>
<comment type="similarity">
    <text evidence="1">Belongs to the GST superfamily.</text>
</comment>
<comment type="caution">
    <text evidence="6">The sequence shown here is derived from an EMBL/GenBank/DDBJ whole genome shotgun (WGS) entry which is preliminary data.</text>
</comment>
<dbReference type="GO" id="GO:0004602">
    <property type="term" value="F:glutathione peroxidase activity"/>
    <property type="evidence" value="ECO:0007669"/>
    <property type="project" value="UniProtKB-ARBA"/>
</dbReference>
<dbReference type="Gene3D" id="3.40.30.10">
    <property type="entry name" value="Glutaredoxin"/>
    <property type="match status" value="1"/>
</dbReference>
<dbReference type="EMBL" id="SGPK01000101">
    <property type="protein sequence ID" value="THH08412.1"/>
    <property type="molecule type" value="Genomic_DNA"/>
</dbReference>